<keyword evidence="1" id="KW-0378">Hydrolase</keyword>
<gene>
    <name evidence="1" type="ORF">REH74_015770</name>
</gene>
<dbReference type="EMBL" id="JAVHXJ020000078">
    <property type="protein sequence ID" value="MGI1898988.1"/>
    <property type="molecule type" value="Genomic_DNA"/>
</dbReference>
<keyword evidence="1" id="KW-0548">Nucleotidyltransferase</keyword>
<dbReference type="EC" id="2.7.7.65" evidence="1"/>
<proteinExistence type="predicted"/>
<dbReference type="EC" id="3.1.4.52" evidence="1"/>
<organism evidence="1 2">
    <name type="scientific">Vibrio campbellii</name>
    <dbReference type="NCBI Taxonomy" id="680"/>
    <lineage>
        <taxon>Bacteria</taxon>
        <taxon>Pseudomonadati</taxon>
        <taxon>Pseudomonadota</taxon>
        <taxon>Gammaproteobacteria</taxon>
        <taxon>Vibrionales</taxon>
        <taxon>Vibrionaceae</taxon>
        <taxon>Vibrio</taxon>
    </lineage>
</organism>
<keyword evidence="1" id="KW-0808">Transferase</keyword>
<reference evidence="1" key="1">
    <citation type="submission" date="2024-11" db="EMBL/GenBank/DDBJ databases">
        <title>Identification of new Vibrio campbellii strains harboring the pVA1 plasmid isolated from Penaeus vannamei postlarvae affected by outbreaks of acute hepatopancreatic necrosis disease (AHPND) in Mexico.</title>
        <authorList>
            <person name="Gomez-Gil B."/>
            <person name="Enciso-Ibarra J."/>
        </authorList>
    </citation>
    <scope>NUCLEOTIDE SEQUENCE</scope>
    <source>
        <strain evidence="1">M270204</strain>
    </source>
</reference>
<dbReference type="Proteomes" id="UP001354073">
    <property type="component" value="Unassembled WGS sequence"/>
</dbReference>
<comment type="caution">
    <text evidence="1">The sequence shown here is derived from an EMBL/GenBank/DDBJ whole genome shotgun (WGS) entry which is preliminary data.</text>
</comment>
<name>A0ACC7RD86_9VIBR</name>
<evidence type="ECO:0000313" key="2">
    <source>
        <dbReference type="Proteomes" id="UP001354073"/>
    </source>
</evidence>
<accession>A0ACC7RD86</accession>
<evidence type="ECO:0000313" key="1">
    <source>
        <dbReference type="EMBL" id="MGI1898988.1"/>
    </source>
</evidence>
<protein>
    <submittedName>
        <fullName evidence="1">Bifunctional diguanylate cyclase/phosphodiesterase</fullName>
        <ecNumber evidence="1">2.7.7.65</ecNumber>
        <ecNumber evidence="1">3.1.4.52</ecNumber>
    </submittedName>
</protein>
<sequence>MNNIRLFNLNLRYKTALYFALGLLGMIISFLFISRYFFLYSLDELENMEISRANHQAQAVIEMMVKQQQESSYDWAYWDETYQLLKYREIEAYRERNLYIESMDTLALDMMGFITLKGETLEALTREPSQEKSLAFVSEVMSQPSLEQHVSSMNHRLDVYRESAAGLFKINQSIWVLSLTPVRNSEGDKDSSGWLLWGRDLTQRFPGDFQSILSANNQLTTLDPDFLTDNLIEKSSDTISKHSVIKDIAGNPIALLKTQTERAHYEKGNALFLYLFATVGVVASIIASGTYLIFRNRVATRFNHFADGIQQIASQYQIEGLKSVSSDELDVAAKLVQKLSENNSMTALQLKDSLEKFTALYESTSLGMLIVIERQIVDANQRALDLLSYDKDIILGKQLDDLCASEDEECHVDIMFKQLQSGRNLFEAQMLNSHGTQIDCLIEATLIQHHGQNALMLLIQDQREKKQQAQLIQDLTDYDPISGFCNRPVILGALSELIAHRPNQFSFIYLSSNGLKQISEVYGHVIFDEAIQYISMLFRQEFEGYQIGRISESEFIIVIPSSDKCQFAMDSANKLLNQLAHKVEVAGLQLSLKSYAVMVDPEITHQTLDELLLVTRYSSQTMQRENGNKVQITGKALSTQAQTSMTIHRDLELAIENDNIVPYFQPILNTQTEEIIGFEALARWQHPSLGMISPAAFIPMAEQNQLIVELGESILKQSCQFISQLNESRQAYGQKNLNVHVNLSAQHFYHSSLTTSLELMFDQYQLSSGQLVLEITESMLMGIEEEVIHRINEIKQLGIQLALDDFGTGYASFSSLCSFPIDIVKLDKSYIDQIETNDRAKTLVRNIANMAQELGLTIVAEGVETMSQVRKLKVWNIDELQGFYFYKPISKLDAFTLFSGQPYI</sequence>